<proteinExistence type="predicted"/>
<protein>
    <recommendedName>
        <fullName evidence="2">PRC-barrel domain-containing protein</fullName>
    </recommendedName>
</protein>
<dbReference type="eggNOG" id="COG3881">
    <property type="taxonomic scope" value="Bacteria"/>
</dbReference>
<evidence type="ECO:0000313" key="4">
    <source>
        <dbReference type="Proteomes" id="UP000005435"/>
    </source>
</evidence>
<feature type="domain" description="PRC-barrel" evidence="2">
    <location>
        <begin position="3"/>
        <end position="46"/>
    </location>
</feature>
<keyword evidence="1" id="KW-0175">Coiled coil</keyword>
<dbReference type="Gene3D" id="2.30.30.240">
    <property type="entry name" value="PRC-barrel domain"/>
    <property type="match status" value="1"/>
</dbReference>
<dbReference type="InterPro" id="IPR027275">
    <property type="entry name" value="PRC-brl_dom"/>
</dbReference>
<sequence>MKKAQDIIGLPIISIYDGIEVGRVKNIIINATKRAIEYLIIDSGIQFLSAKIVPTVNVLGIGEYAVTIENESVISYVSEIPAAIELLQKNIQVTGTKLLTKKGRLIGEVGDIYVDEDDNCSIVGLEYIYDGKVKIIPRTSIISISKDFVVVIEEVEESLIDKKEELENVVCLQDDEKDRYNPHIDQNSDFVENSGDEIEELIIEETDSSYEEIDVSYPDFPFETNISVEEVLDLSLPENDKLNYEDFFADIDDNYLESGFNDNGLDETFFEGFEDLEGGYLEEDLKKDEKSINIQLLTENIEKEINEKENIEKESTDKVNTEKNSDDKKEVWKPSFVNFDKEKTSGSSLDKSSAAHLFEQRQKEYLNGRKATKTIISSSGTVIIRQGEIITDEVIELSRQNGKLIELIMNNEA</sequence>
<feature type="coiled-coil region" evidence="1">
    <location>
        <begin position="287"/>
        <end position="314"/>
    </location>
</feature>
<gene>
    <name evidence="3" type="ordered locus">Clocl_1107</name>
</gene>
<dbReference type="KEGG" id="ccl:Clocl_1107"/>
<dbReference type="Pfam" id="PF05239">
    <property type="entry name" value="PRC"/>
    <property type="match status" value="1"/>
</dbReference>
<dbReference type="InterPro" id="IPR011033">
    <property type="entry name" value="PRC_barrel-like_sf"/>
</dbReference>
<dbReference type="HOGENOM" id="CLU_665156_0_0_9"/>
<organism evidence="3 4">
    <name type="scientific">Acetivibrio clariflavus (strain DSM 19732 / NBRC 101661 / EBR45)</name>
    <name type="common">Clostridium clariflavum</name>
    <dbReference type="NCBI Taxonomy" id="720554"/>
    <lineage>
        <taxon>Bacteria</taxon>
        <taxon>Bacillati</taxon>
        <taxon>Bacillota</taxon>
        <taxon>Clostridia</taxon>
        <taxon>Eubacteriales</taxon>
        <taxon>Oscillospiraceae</taxon>
        <taxon>Acetivibrio</taxon>
    </lineage>
</organism>
<dbReference type="AlphaFoldDB" id="G8LY51"/>
<dbReference type="RefSeq" id="WP_014254400.1">
    <property type="nucleotide sequence ID" value="NC_016627.1"/>
</dbReference>
<evidence type="ECO:0000256" key="1">
    <source>
        <dbReference type="SAM" id="Coils"/>
    </source>
</evidence>
<reference evidence="3 4" key="2">
    <citation type="journal article" date="2012" name="Stand. Genomic Sci.">
        <title>Complete Genome Sequence of Clostridium clariflavum DSM 19732.</title>
        <authorList>
            <person name="Izquierdo J.A."/>
            <person name="Goodwin L."/>
            <person name="Davenport K.W."/>
            <person name="Teshima H."/>
            <person name="Bruce D."/>
            <person name="Detter C."/>
            <person name="Tapia R."/>
            <person name="Han S."/>
            <person name="Land M."/>
            <person name="Hauser L."/>
            <person name="Jeffries C.D."/>
            <person name="Han J."/>
            <person name="Pitluck S."/>
            <person name="Nolan M."/>
            <person name="Chen A."/>
            <person name="Huntemann M."/>
            <person name="Mavromatis K."/>
            <person name="Mikhailova N."/>
            <person name="Liolios K."/>
            <person name="Woyke T."/>
            <person name="Lynd L.R."/>
        </authorList>
    </citation>
    <scope>NUCLEOTIDE SEQUENCE [LARGE SCALE GENOMIC DNA]</scope>
    <source>
        <strain evidence="4">DSM 19732 / NBRC 101661 / EBR45</strain>
    </source>
</reference>
<evidence type="ECO:0000259" key="2">
    <source>
        <dbReference type="Pfam" id="PF05239"/>
    </source>
</evidence>
<dbReference type="Proteomes" id="UP000005435">
    <property type="component" value="Chromosome"/>
</dbReference>
<reference evidence="4" key="1">
    <citation type="submission" date="2011-12" db="EMBL/GenBank/DDBJ databases">
        <title>Complete sequence of Clostridium clariflavum DSM 19732.</title>
        <authorList>
            <consortium name="US DOE Joint Genome Institute"/>
            <person name="Lucas S."/>
            <person name="Han J."/>
            <person name="Lapidus A."/>
            <person name="Cheng J.-F."/>
            <person name="Goodwin L."/>
            <person name="Pitluck S."/>
            <person name="Peters L."/>
            <person name="Teshima H."/>
            <person name="Detter J.C."/>
            <person name="Han C."/>
            <person name="Tapia R."/>
            <person name="Land M."/>
            <person name="Hauser L."/>
            <person name="Kyrpides N."/>
            <person name="Ivanova N."/>
            <person name="Pagani I."/>
            <person name="Kitzmiller T."/>
            <person name="Lynd L."/>
            <person name="Izquierdo J."/>
            <person name="Woyke T."/>
        </authorList>
    </citation>
    <scope>NUCLEOTIDE SEQUENCE [LARGE SCALE GENOMIC DNA]</scope>
    <source>
        <strain evidence="4">DSM 19732 / NBRC 101661 / EBR45</strain>
    </source>
</reference>
<dbReference type="STRING" id="720554.Clocl_1107"/>
<name>G8LY51_ACECE</name>
<evidence type="ECO:0000313" key="3">
    <source>
        <dbReference type="EMBL" id="AEV67782.1"/>
    </source>
</evidence>
<dbReference type="OrthoDB" id="53812at2"/>
<keyword evidence="4" id="KW-1185">Reference proteome</keyword>
<accession>G8LY51</accession>
<dbReference type="SUPFAM" id="SSF50346">
    <property type="entry name" value="PRC-barrel domain"/>
    <property type="match status" value="1"/>
</dbReference>
<dbReference type="EMBL" id="CP003065">
    <property type="protein sequence ID" value="AEV67782.1"/>
    <property type="molecule type" value="Genomic_DNA"/>
</dbReference>